<evidence type="ECO:0000256" key="3">
    <source>
        <dbReference type="ARBA" id="ARBA00022989"/>
    </source>
</evidence>
<comment type="subcellular location">
    <subcellularLocation>
        <location evidence="1">Membrane</location>
        <topology evidence="1">Multi-pass membrane protein</topology>
    </subcellularLocation>
</comment>
<evidence type="ECO:0000313" key="7">
    <source>
        <dbReference type="Proteomes" id="UP000004750"/>
    </source>
</evidence>
<dbReference type="STRING" id="797473.HMPREF9080_00755"/>
<keyword evidence="2 5" id="KW-0812">Transmembrane</keyword>
<sequence>MEQILIDLENSMFSVLGEFLKFINIFAGGISILTIAFVSIWALYRSYLILAGMEAGSFIPIFKDLFIKMFLIVGIATAPAYYQELIKGLLIDTTSDLAYQLSGKKEGTIMSGVGEILDRAIDGLTIVSNPPEATEAGKEDENASWLSKGWKWLKDKVMGVYNVVEYTLGGWLDAFSTFMKLMIISAGALYLGVVSFLTVLTSKVFAYISLAVGPLFVFFSAFNITRNWFFSWLASSIGYLFTYVAVMMVWGVMLRIFEDMFYRHDTNAPITWLTVCKSFIACFFFAKIVSKVGDLAGQWFSAGNVTDAANSIMASNFHSMKSRGPNAGTTAKLAAKGAYKGGKAVRNLYKGKSSVKEG</sequence>
<feature type="transmembrane region" description="Helical" evidence="5">
    <location>
        <begin position="178"/>
        <end position="197"/>
    </location>
</feature>
<feature type="transmembrane region" description="Helical" evidence="5">
    <location>
        <begin position="22"/>
        <end position="44"/>
    </location>
</feature>
<dbReference type="EMBL" id="AGCM01000039">
    <property type="protein sequence ID" value="EHM55399.1"/>
    <property type="molecule type" value="Genomic_DNA"/>
</dbReference>
<dbReference type="GO" id="GO:0030255">
    <property type="term" value="P:protein secretion by the type IV secretion system"/>
    <property type="evidence" value="ECO:0007669"/>
    <property type="project" value="InterPro"/>
</dbReference>
<proteinExistence type="predicted"/>
<keyword evidence="4 5" id="KW-0472">Membrane</keyword>
<keyword evidence="3 5" id="KW-1133">Transmembrane helix</keyword>
<evidence type="ECO:0000256" key="5">
    <source>
        <dbReference type="SAM" id="Phobius"/>
    </source>
</evidence>
<organism evidence="6 7">
    <name type="scientific">Cardiobacterium valvarum F0432</name>
    <dbReference type="NCBI Taxonomy" id="797473"/>
    <lineage>
        <taxon>Bacteria</taxon>
        <taxon>Pseudomonadati</taxon>
        <taxon>Pseudomonadota</taxon>
        <taxon>Gammaproteobacteria</taxon>
        <taxon>Cardiobacteriales</taxon>
        <taxon>Cardiobacteriaceae</taxon>
        <taxon>Cardiobacterium</taxon>
    </lineage>
</organism>
<comment type="caution">
    <text evidence="6">The sequence shown here is derived from an EMBL/GenBank/DDBJ whole genome shotgun (WGS) entry which is preliminary data.</text>
</comment>
<feature type="transmembrane region" description="Helical" evidence="5">
    <location>
        <begin position="204"/>
        <end position="224"/>
    </location>
</feature>
<gene>
    <name evidence="6" type="ORF">HMPREF9080_00755</name>
</gene>
<evidence type="ECO:0000256" key="4">
    <source>
        <dbReference type="ARBA" id="ARBA00023136"/>
    </source>
</evidence>
<dbReference type="HOGENOM" id="CLU_773147_0_0_6"/>
<feature type="transmembrane region" description="Helical" evidence="5">
    <location>
        <begin position="65"/>
        <end position="82"/>
    </location>
</feature>
<feature type="transmembrane region" description="Helical" evidence="5">
    <location>
        <begin position="230"/>
        <end position="254"/>
    </location>
</feature>
<dbReference type="RefSeq" id="WP_006984774.1">
    <property type="nucleotide sequence ID" value="NZ_JH417904.1"/>
</dbReference>
<dbReference type="GO" id="GO:0016020">
    <property type="term" value="C:membrane"/>
    <property type="evidence" value="ECO:0007669"/>
    <property type="project" value="UniProtKB-SubCell"/>
</dbReference>
<protein>
    <submittedName>
        <fullName evidence="6">TrbL/VirB6 plasmid conjugal transfer protein</fullName>
    </submittedName>
</protein>
<evidence type="ECO:0000313" key="6">
    <source>
        <dbReference type="EMBL" id="EHM55399.1"/>
    </source>
</evidence>
<accession>G9ZDC1</accession>
<dbReference type="AlphaFoldDB" id="G9ZDC1"/>
<evidence type="ECO:0000256" key="2">
    <source>
        <dbReference type="ARBA" id="ARBA00022692"/>
    </source>
</evidence>
<reference evidence="6 7" key="1">
    <citation type="submission" date="2011-08" db="EMBL/GenBank/DDBJ databases">
        <authorList>
            <person name="Weinstock G."/>
            <person name="Sodergren E."/>
            <person name="Clifton S."/>
            <person name="Fulton L."/>
            <person name="Fulton B."/>
            <person name="Courtney L."/>
            <person name="Fronick C."/>
            <person name="Harrison M."/>
            <person name="Strong C."/>
            <person name="Farmer C."/>
            <person name="Delahaunty K."/>
            <person name="Markovic C."/>
            <person name="Hall O."/>
            <person name="Minx P."/>
            <person name="Tomlinson C."/>
            <person name="Mitreva M."/>
            <person name="Hou S."/>
            <person name="Chen J."/>
            <person name="Wollam A."/>
            <person name="Pepin K.H."/>
            <person name="Johnson M."/>
            <person name="Bhonagiri V."/>
            <person name="Zhang X."/>
            <person name="Suruliraj S."/>
            <person name="Warren W."/>
            <person name="Chinwalla A."/>
            <person name="Mardis E.R."/>
            <person name="Wilson R.K."/>
        </authorList>
    </citation>
    <scope>NUCLEOTIDE SEQUENCE [LARGE SCALE GENOMIC DNA]</scope>
    <source>
        <strain evidence="6 7">F0432</strain>
    </source>
</reference>
<evidence type="ECO:0000256" key="1">
    <source>
        <dbReference type="ARBA" id="ARBA00004141"/>
    </source>
</evidence>
<dbReference type="Pfam" id="PF04610">
    <property type="entry name" value="TrbL"/>
    <property type="match status" value="1"/>
</dbReference>
<name>G9ZDC1_9GAMM</name>
<dbReference type="Proteomes" id="UP000004750">
    <property type="component" value="Unassembled WGS sequence"/>
</dbReference>
<dbReference type="InterPro" id="IPR007688">
    <property type="entry name" value="Conjugal_tfr_TrbL/VirB6"/>
</dbReference>